<feature type="chain" id="PRO_5001935499" description="Msp4/OMP-like domain-containing protein" evidence="1">
    <location>
        <begin position="22"/>
        <end position="255"/>
    </location>
</feature>
<evidence type="ECO:0000256" key="1">
    <source>
        <dbReference type="SAM" id="SignalP"/>
    </source>
</evidence>
<evidence type="ECO:0000313" key="3">
    <source>
        <dbReference type="EMBL" id="CEG57489.1"/>
    </source>
</evidence>
<dbReference type="KEGG" id="lfa:LFA_2104"/>
<organism evidence="3 4">
    <name type="scientific">Legionella fallonii LLAP-10</name>
    <dbReference type="NCBI Taxonomy" id="1212491"/>
    <lineage>
        <taxon>Bacteria</taxon>
        <taxon>Pseudomonadati</taxon>
        <taxon>Pseudomonadota</taxon>
        <taxon>Gammaproteobacteria</taxon>
        <taxon>Legionellales</taxon>
        <taxon>Legionellaceae</taxon>
        <taxon>Legionella</taxon>
    </lineage>
</organism>
<dbReference type="HOGENOM" id="CLU_096772_0_0_6"/>
<dbReference type="Gene3D" id="2.40.160.20">
    <property type="match status" value="1"/>
</dbReference>
<evidence type="ECO:0000259" key="2">
    <source>
        <dbReference type="Pfam" id="PF01617"/>
    </source>
</evidence>
<dbReference type="InterPro" id="IPR011250">
    <property type="entry name" value="OMP/PagP_B-barrel"/>
</dbReference>
<gene>
    <name evidence="3" type="ORF">LFA_2104</name>
</gene>
<dbReference type="SUPFAM" id="SSF56925">
    <property type="entry name" value="OMPA-like"/>
    <property type="match status" value="1"/>
</dbReference>
<keyword evidence="1" id="KW-0732">Signal</keyword>
<dbReference type="OrthoDB" id="5647185at2"/>
<dbReference type="Proteomes" id="UP000032430">
    <property type="component" value="Chromosome I"/>
</dbReference>
<proteinExistence type="predicted"/>
<protein>
    <recommendedName>
        <fullName evidence="2">Msp4/OMP-like domain-containing protein</fullName>
    </recommendedName>
</protein>
<dbReference type="AlphaFoldDB" id="A0A098G695"/>
<dbReference type="RefSeq" id="WP_052673926.1">
    <property type="nucleotide sequence ID" value="NZ_LN614827.1"/>
</dbReference>
<dbReference type="EMBL" id="LN614827">
    <property type="protein sequence ID" value="CEG57489.1"/>
    <property type="molecule type" value="Genomic_DNA"/>
</dbReference>
<name>A0A098G695_9GAMM</name>
<feature type="signal peptide" evidence="1">
    <location>
        <begin position="1"/>
        <end position="21"/>
    </location>
</feature>
<accession>A0A098G695</accession>
<sequence>MKQLIQLGIFSSLLISSTTFAINSHPVQGLYIGLLAGIAHGPSNNTVTFVEDAQRFTGTVSYSPIGAGGGGVLGYKIANFRTELELLYNRISTGPLRVNPGDCTLENVDIVTPSGLCTSGTYDRFQAKALGYQGSSAVTYGLLNMYYDIFTQESHTDFFPYIGVGIGEAYIRDFSNFVNTNTTFSHGNNVSFSAPAIQGILGAGFFMDDFTWASMDLRYLSTTKTYPQLQNRRYGLIALMFNISFALDKGGIDLG</sequence>
<dbReference type="STRING" id="1212491.LFA_2104"/>
<reference evidence="4" key="1">
    <citation type="submission" date="2014-09" db="EMBL/GenBank/DDBJ databases">
        <authorList>
            <person name="Gomez-Valero L."/>
        </authorList>
    </citation>
    <scope>NUCLEOTIDE SEQUENCE [LARGE SCALE GENOMIC DNA]</scope>
    <source>
        <strain evidence="4">ATCC700992</strain>
    </source>
</reference>
<dbReference type="InterPro" id="IPR002566">
    <property type="entry name" value="Msp4_OMP-like"/>
</dbReference>
<evidence type="ECO:0000313" key="4">
    <source>
        <dbReference type="Proteomes" id="UP000032430"/>
    </source>
</evidence>
<dbReference type="Pfam" id="PF01617">
    <property type="entry name" value="Surface_Ag_2"/>
    <property type="match status" value="1"/>
</dbReference>
<feature type="domain" description="Msp4/OMP-like" evidence="2">
    <location>
        <begin position="67"/>
        <end position="203"/>
    </location>
</feature>
<keyword evidence="4" id="KW-1185">Reference proteome</keyword>